<name>A0A139IHS7_9PEZI</name>
<dbReference type="Pfam" id="PF00067">
    <property type="entry name" value="p450"/>
    <property type="match status" value="1"/>
</dbReference>
<dbReference type="InterPro" id="IPR036396">
    <property type="entry name" value="Cyt_P450_sf"/>
</dbReference>
<evidence type="ECO:0000256" key="2">
    <source>
        <dbReference type="ARBA" id="ARBA00010617"/>
    </source>
</evidence>
<evidence type="ECO:0000313" key="8">
    <source>
        <dbReference type="EMBL" id="KXT14301.1"/>
    </source>
</evidence>
<dbReference type="Gene3D" id="1.10.630.10">
    <property type="entry name" value="Cytochrome P450"/>
    <property type="match status" value="1"/>
</dbReference>
<keyword evidence="7" id="KW-0503">Monooxygenase</keyword>
<keyword evidence="6" id="KW-0408">Iron</keyword>
<dbReference type="SUPFAM" id="SSF48264">
    <property type="entry name" value="Cytochrome P450"/>
    <property type="match status" value="1"/>
</dbReference>
<keyword evidence="5" id="KW-0560">Oxidoreductase</keyword>
<comment type="cofactor">
    <cofactor evidence="1">
        <name>heme</name>
        <dbReference type="ChEBI" id="CHEBI:30413"/>
    </cofactor>
</comment>
<evidence type="ECO:0000256" key="7">
    <source>
        <dbReference type="ARBA" id="ARBA00023033"/>
    </source>
</evidence>
<keyword evidence="9" id="KW-1185">Reference proteome</keyword>
<dbReference type="GO" id="GO:0016705">
    <property type="term" value="F:oxidoreductase activity, acting on paired donors, with incorporation or reduction of molecular oxygen"/>
    <property type="evidence" value="ECO:0007669"/>
    <property type="project" value="InterPro"/>
</dbReference>
<evidence type="ECO:0000256" key="5">
    <source>
        <dbReference type="ARBA" id="ARBA00023002"/>
    </source>
</evidence>
<proteinExistence type="inferred from homology"/>
<dbReference type="EMBL" id="LFZO01000086">
    <property type="protein sequence ID" value="KXT14301.1"/>
    <property type="molecule type" value="Genomic_DNA"/>
</dbReference>
<keyword evidence="4" id="KW-0479">Metal-binding</keyword>
<dbReference type="GO" id="GO:0020037">
    <property type="term" value="F:heme binding"/>
    <property type="evidence" value="ECO:0007669"/>
    <property type="project" value="InterPro"/>
</dbReference>
<dbReference type="OrthoDB" id="1055148at2759"/>
<organism evidence="8 9">
    <name type="scientific">Pseudocercospora musae</name>
    <dbReference type="NCBI Taxonomy" id="113226"/>
    <lineage>
        <taxon>Eukaryota</taxon>
        <taxon>Fungi</taxon>
        <taxon>Dikarya</taxon>
        <taxon>Ascomycota</taxon>
        <taxon>Pezizomycotina</taxon>
        <taxon>Dothideomycetes</taxon>
        <taxon>Dothideomycetidae</taxon>
        <taxon>Mycosphaerellales</taxon>
        <taxon>Mycosphaerellaceae</taxon>
        <taxon>Pseudocercospora</taxon>
    </lineage>
</organism>
<dbReference type="PANTHER" id="PTHR24286">
    <property type="entry name" value="CYTOCHROME P450 26"/>
    <property type="match status" value="1"/>
</dbReference>
<dbReference type="InterPro" id="IPR001128">
    <property type="entry name" value="Cyt_P450"/>
</dbReference>
<dbReference type="GO" id="GO:0004497">
    <property type="term" value="F:monooxygenase activity"/>
    <property type="evidence" value="ECO:0007669"/>
    <property type="project" value="UniProtKB-KW"/>
</dbReference>
<gene>
    <name evidence="8" type="ORF">AC579_8412</name>
</gene>
<evidence type="ECO:0008006" key="10">
    <source>
        <dbReference type="Google" id="ProtNLM"/>
    </source>
</evidence>
<dbReference type="AlphaFoldDB" id="A0A139IHS7"/>
<protein>
    <recommendedName>
        <fullName evidence="10">Cytochrome P450</fullName>
    </recommendedName>
</protein>
<reference evidence="8 9" key="1">
    <citation type="submission" date="2015-07" db="EMBL/GenBank/DDBJ databases">
        <title>Comparative genomics of the Sigatoka disease complex on banana suggests a link between parallel evolutionary changes in Pseudocercospora fijiensis and Pseudocercospora eumusae and increased virulence on the banana host.</title>
        <authorList>
            <person name="Chang T.-C."/>
            <person name="Salvucci A."/>
            <person name="Crous P.W."/>
            <person name="Stergiopoulos I."/>
        </authorList>
    </citation>
    <scope>NUCLEOTIDE SEQUENCE [LARGE SCALE GENOMIC DNA]</scope>
    <source>
        <strain evidence="8 9">CBS 116634</strain>
    </source>
</reference>
<comment type="similarity">
    <text evidence="2">Belongs to the cytochrome P450 family.</text>
</comment>
<evidence type="ECO:0000256" key="1">
    <source>
        <dbReference type="ARBA" id="ARBA00001971"/>
    </source>
</evidence>
<dbReference type="Proteomes" id="UP000073492">
    <property type="component" value="Unassembled WGS sequence"/>
</dbReference>
<dbReference type="CDD" id="cd00302">
    <property type="entry name" value="cytochrome_P450"/>
    <property type="match status" value="1"/>
</dbReference>
<accession>A0A139IHS7</accession>
<evidence type="ECO:0000256" key="6">
    <source>
        <dbReference type="ARBA" id="ARBA00023004"/>
    </source>
</evidence>
<evidence type="ECO:0000256" key="3">
    <source>
        <dbReference type="ARBA" id="ARBA00022617"/>
    </source>
</evidence>
<dbReference type="GO" id="GO:0016125">
    <property type="term" value="P:sterol metabolic process"/>
    <property type="evidence" value="ECO:0007669"/>
    <property type="project" value="TreeGrafter"/>
</dbReference>
<keyword evidence="3" id="KW-0349">Heme</keyword>
<dbReference type="GO" id="GO:0005506">
    <property type="term" value="F:iron ion binding"/>
    <property type="evidence" value="ECO:0007669"/>
    <property type="project" value="InterPro"/>
</dbReference>
<comment type="caution">
    <text evidence="8">The sequence shown here is derived from an EMBL/GenBank/DDBJ whole genome shotgun (WGS) entry which is preliminary data.</text>
</comment>
<sequence length="568" mass="63665">MLITPALKSIGKYYPQQHNLLHSRSPVLYISRAFSMSFLTANHTASVLSSLPTNVAGIDLNPMDLQSPWGAYLPVLMALGFLVYLSYTPRIKGKIPAFTPETYPIIGSYRFFTHKLSFWKAAQAASKNGMFSFWLGKNHVVGVSGEAARKMYLEHPGFDHIKGVILIGHGPDYIDGRKTKQHGIWLPVMAGNKSYAQKNVLNCQKTAELTKRLPKVTNDVRKAFESVASQGGIINPAHMCAVLTWDTATRVFGADEIIDVPENRAKLLHYLPILQKTSSCHLLSFPWASYFSLPYWKRKYGREGMRRLVTPIVEARMRINDPVRADDPLQTFVDNGDSADYMINFLVSMIFISAANGCVISGAMLYSIAHHPEIQEKIYQEIKAVANQYAADSSAPLVEQLDSLPVKAWENMSQTIDLCYKECIRMWVAFPMGRMNEGTTDIQIPGTDEVVPAGGLCSYNTIDVHYNEKLYPEPLKWDPARFGDGRKEMEQEAHGFMGWGGGKHPCNGIRWAKIQQNMMLAYAFAMYKWTGCHKDGSPNTEFIPPTTALNELAPALPQNLFLKAEPRK</sequence>
<dbReference type="STRING" id="113226.A0A139IHS7"/>
<dbReference type="PANTHER" id="PTHR24286:SF24">
    <property type="entry name" value="LANOSTEROL 14-ALPHA DEMETHYLASE"/>
    <property type="match status" value="1"/>
</dbReference>
<evidence type="ECO:0000256" key="4">
    <source>
        <dbReference type="ARBA" id="ARBA00022723"/>
    </source>
</evidence>
<evidence type="ECO:0000313" key="9">
    <source>
        <dbReference type="Proteomes" id="UP000073492"/>
    </source>
</evidence>